<evidence type="ECO:0000256" key="3">
    <source>
        <dbReference type="ARBA" id="ARBA00022679"/>
    </source>
</evidence>
<dbReference type="PANTHER" id="PTHR45790">
    <property type="entry name" value="SIROHEME SYNTHASE-RELATED"/>
    <property type="match status" value="1"/>
</dbReference>
<name>A0A448MXU4_9ACTN</name>
<keyword evidence="5" id="KW-0627">Porphyrin biosynthesis</keyword>
<dbReference type="GO" id="GO:0032259">
    <property type="term" value="P:methylation"/>
    <property type="evidence" value="ECO:0007669"/>
    <property type="project" value="UniProtKB-KW"/>
</dbReference>
<keyword evidence="2" id="KW-0489">Methyltransferase</keyword>
<dbReference type="InterPro" id="IPR050161">
    <property type="entry name" value="Siro_Cobalamin_biosynth"/>
</dbReference>
<dbReference type="InterPro" id="IPR000878">
    <property type="entry name" value="4pyrrol_Mease"/>
</dbReference>
<dbReference type="GO" id="GO:0019354">
    <property type="term" value="P:siroheme biosynthetic process"/>
    <property type="evidence" value="ECO:0007669"/>
    <property type="project" value="InterPro"/>
</dbReference>
<dbReference type="Gene3D" id="3.40.1010.10">
    <property type="entry name" value="Cobalt-precorrin-4 Transmethylase, Domain 1"/>
    <property type="match status" value="1"/>
</dbReference>
<dbReference type="Proteomes" id="UP000273044">
    <property type="component" value="Chromosome"/>
</dbReference>
<organism evidence="7 8">
    <name type="scientific">Arachnia propionica</name>
    <dbReference type="NCBI Taxonomy" id="1750"/>
    <lineage>
        <taxon>Bacteria</taxon>
        <taxon>Bacillati</taxon>
        <taxon>Actinomycetota</taxon>
        <taxon>Actinomycetes</taxon>
        <taxon>Propionibacteriales</taxon>
        <taxon>Propionibacteriaceae</taxon>
        <taxon>Arachnia</taxon>
    </lineage>
</organism>
<evidence type="ECO:0000256" key="1">
    <source>
        <dbReference type="ARBA" id="ARBA00012162"/>
    </source>
</evidence>
<evidence type="ECO:0000256" key="2">
    <source>
        <dbReference type="ARBA" id="ARBA00022603"/>
    </source>
</evidence>
<keyword evidence="3" id="KW-0808">Transferase</keyword>
<dbReference type="InterPro" id="IPR014776">
    <property type="entry name" value="4pyrrole_Mease_sub2"/>
</dbReference>
<dbReference type="InterPro" id="IPR006366">
    <property type="entry name" value="CobA/CysG_C"/>
</dbReference>
<evidence type="ECO:0000259" key="6">
    <source>
        <dbReference type="Pfam" id="PF00590"/>
    </source>
</evidence>
<proteinExistence type="predicted"/>
<dbReference type="GO" id="GO:0004851">
    <property type="term" value="F:uroporphyrin-III C-methyltransferase activity"/>
    <property type="evidence" value="ECO:0007669"/>
    <property type="project" value="UniProtKB-EC"/>
</dbReference>
<dbReference type="PANTHER" id="PTHR45790:SF3">
    <property type="entry name" value="S-ADENOSYL-L-METHIONINE-DEPENDENT UROPORPHYRINOGEN III METHYLTRANSFERASE, CHLOROPLASTIC"/>
    <property type="match status" value="1"/>
</dbReference>
<dbReference type="InterPro" id="IPR035996">
    <property type="entry name" value="4pyrrol_Methylase_sf"/>
</dbReference>
<accession>A0A448MXU4</accession>
<gene>
    <name evidence="7" type="primary">cysG</name>
    <name evidence="7" type="ORF">NCTC12967_01199</name>
</gene>
<dbReference type="NCBIfam" id="NF004790">
    <property type="entry name" value="PRK06136.1"/>
    <property type="match status" value="1"/>
</dbReference>
<dbReference type="AlphaFoldDB" id="A0A448MXU4"/>
<keyword evidence="4" id="KW-0949">S-adenosyl-L-methionine</keyword>
<dbReference type="NCBIfam" id="TIGR01469">
    <property type="entry name" value="cobA_cysG_Cterm"/>
    <property type="match status" value="1"/>
</dbReference>
<feature type="domain" description="Tetrapyrrole methylase" evidence="6">
    <location>
        <begin position="4"/>
        <end position="217"/>
    </location>
</feature>
<dbReference type="EC" id="2.1.1.107" evidence="1"/>
<dbReference type="GeneID" id="64406678"/>
<dbReference type="CDD" id="cd11642">
    <property type="entry name" value="SUMT"/>
    <property type="match status" value="1"/>
</dbReference>
<dbReference type="InterPro" id="IPR014777">
    <property type="entry name" value="4pyrrole_Mease_sub1"/>
</dbReference>
<dbReference type="SUPFAM" id="SSF53790">
    <property type="entry name" value="Tetrapyrrole methylase"/>
    <property type="match status" value="1"/>
</dbReference>
<evidence type="ECO:0000313" key="7">
    <source>
        <dbReference type="EMBL" id="VEH69919.1"/>
    </source>
</evidence>
<keyword evidence="8" id="KW-1185">Reference proteome</keyword>
<dbReference type="EMBL" id="LR134406">
    <property type="protein sequence ID" value="VEH69919.1"/>
    <property type="molecule type" value="Genomic_DNA"/>
</dbReference>
<evidence type="ECO:0000256" key="4">
    <source>
        <dbReference type="ARBA" id="ARBA00022691"/>
    </source>
</evidence>
<dbReference type="RefSeq" id="WP_061787073.1">
    <property type="nucleotide sequence ID" value="NZ_LR134406.1"/>
</dbReference>
<sequence>MSGRVVLVGAGPGDPDLITVAGLKALREADVIVTDRLVPEALLAEAGKGAEIIPVGKIPRGKFTPQERINEILVEQALAGRVVVRFKGGDPFVFGRGYEEWLACVAAGVPVSYVPGVSSSIAGAGLAGIPVTQRGITQGYTVVSGHVPPGDERCDVDWEGLAGSGLTLVIMMGVFHLPRITECLIEAGLDPQTPSAMVENAGLPQMRVLRSTVGEIAEIAKAEGVRPPAVTIIGEVAGLGA</sequence>
<protein>
    <recommendedName>
        <fullName evidence="1">uroporphyrinogen-III C-methyltransferase</fullName>
        <ecNumber evidence="1">2.1.1.107</ecNumber>
    </recommendedName>
</protein>
<dbReference type="Pfam" id="PF00590">
    <property type="entry name" value="TP_methylase"/>
    <property type="match status" value="1"/>
</dbReference>
<evidence type="ECO:0000313" key="8">
    <source>
        <dbReference type="Proteomes" id="UP000273044"/>
    </source>
</evidence>
<dbReference type="FunFam" id="3.40.1010.10:FF:000001">
    <property type="entry name" value="Siroheme synthase"/>
    <property type="match status" value="1"/>
</dbReference>
<evidence type="ECO:0000256" key="5">
    <source>
        <dbReference type="ARBA" id="ARBA00023244"/>
    </source>
</evidence>
<dbReference type="Gene3D" id="3.30.950.10">
    <property type="entry name" value="Methyltransferase, Cobalt-precorrin-4 Transmethylase, Domain 2"/>
    <property type="match status" value="1"/>
</dbReference>
<reference evidence="7 8" key="1">
    <citation type="submission" date="2018-12" db="EMBL/GenBank/DDBJ databases">
        <authorList>
            <consortium name="Pathogen Informatics"/>
        </authorList>
    </citation>
    <scope>NUCLEOTIDE SEQUENCE [LARGE SCALE GENOMIC DNA]</scope>
    <source>
        <strain evidence="7 8">NCTC12967</strain>
    </source>
</reference>